<dbReference type="InterPro" id="IPR018035">
    <property type="entry name" value="Flagellar_FliH/T3SS_HrpE"/>
</dbReference>
<protein>
    <recommendedName>
        <fullName evidence="7">Flagellar assembly protein FliH/Type III secretion system HrpE domain-containing protein</fullName>
    </recommendedName>
</protein>
<keyword evidence="4" id="KW-1005">Bacterial flagellum biogenesis</keyword>
<reference evidence="9" key="1">
    <citation type="journal article" date="2019" name="Int. J. Syst. Evol. Microbiol.">
        <title>The Global Catalogue of Microorganisms (GCM) 10K type strain sequencing project: providing services to taxonomists for standard genome sequencing and annotation.</title>
        <authorList>
            <consortium name="The Broad Institute Genomics Platform"/>
            <consortium name="The Broad Institute Genome Sequencing Center for Infectious Disease"/>
            <person name="Wu L."/>
            <person name="Ma J."/>
        </authorList>
    </citation>
    <scope>NUCLEOTIDE SEQUENCE [LARGE SCALE GENOMIC DNA]</scope>
    <source>
        <strain evidence="9">JCM 17687</strain>
    </source>
</reference>
<dbReference type="InterPro" id="IPR051472">
    <property type="entry name" value="T3SS_Stator/FliH"/>
</dbReference>
<evidence type="ECO:0000313" key="8">
    <source>
        <dbReference type="EMBL" id="GAA5025441.1"/>
    </source>
</evidence>
<evidence type="ECO:0000256" key="2">
    <source>
        <dbReference type="ARBA" id="ARBA00006602"/>
    </source>
</evidence>
<evidence type="ECO:0000256" key="5">
    <source>
        <dbReference type="ARBA" id="ARBA00022927"/>
    </source>
</evidence>
<evidence type="ECO:0000256" key="1">
    <source>
        <dbReference type="ARBA" id="ARBA00003041"/>
    </source>
</evidence>
<evidence type="ECO:0000256" key="4">
    <source>
        <dbReference type="ARBA" id="ARBA00022795"/>
    </source>
</evidence>
<comment type="function">
    <text evidence="1">Needed for flagellar regrowth and assembly.</text>
</comment>
<comment type="caution">
    <text evidence="8">The sequence shown here is derived from an EMBL/GenBank/DDBJ whole genome shotgun (WGS) entry which is preliminary data.</text>
</comment>
<dbReference type="Pfam" id="PF02108">
    <property type="entry name" value="FliH"/>
    <property type="match status" value="1"/>
</dbReference>
<dbReference type="PANTHER" id="PTHR34982:SF1">
    <property type="entry name" value="FLAGELLAR ASSEMBLY PROTEIN FLIH"/>
    <property type="match status" value="1"/>
</dbReference>
<evidence type="ECO:0000259" key="7">
    <source>
        <dbReference type="Pfam" id="PF02108"/>
    </source>
</evidence>
<keyword evidence="9" id="KW-1185">Reference proteome</keyword>
<dbReference type="RefSeq" id="WP_345507166.1">
    <property type="nucleotide sequence ID" value="NZ_BAABIW010000014.1"/>
</dbReference>
<keyword evidence="3" id="KW-0813">Transport</keyword>
<evidence type="ECO:0000256" key="3">
    <source>
        <dbReference type="ARBA" id="ARBA00022448"/>
    </source>
</evidence>
<dbReference type="Proteomes" id="UP001500427">
    <property type="component" value="Unassembled WGS sequence"/>
</dbReference>
<sequence length="285" mass="28466">MSTDTSLAPRSLAPAGPAVHRVTWPLVTDLHDARDTPAPATVPARPTVPAVPATPAATVGADGAVALAVQALDVSAPTASAVATAPVARGAAEAVVFPALDATGDPAGYARGHAAGYAAGLTRAAAEAVARDEQRRAEHDAVVAAARARTERAVAALEAAAQHLMARTAPVLADADAHLVAAAVDLAEAILVRELSDAPDAARAALARALSAPDRAGVVTVRMHPEDALVVASEGQPSGVTGVTVVPDPSLGRGDAVAVYPDGELDARIGSALDRARTALLEDRS</sequence>
<organism evidence="8 9">
    <name type="scientific">Terrabacter aeriphilus</name>
    <dbReference type="NCBI Taxonomy" id="515662"/>
    <lineage>
        <taxon>Bacteria</taxon>
        <taxon>Bacillati</taxon>
        <taxon>Actinomycetota</taxon>
        <taxon>Actinomycetes</taxon>
        <taxon>Micrococcales</taxon>
        <taxon>Intrasporangiaceae</taxon>
        <taxon>Terrabacter</taxon>
    </lineage>
</organism>
<proteinExistence type="inferred from homology"/>
<dbReference type="EMBL" id="BAABIW010000014">
    <property type="protein sequence ID" value="GAA5025441.1"/>
    <property type="molecule type" value="Genomic_DNA"/>
</dbReference>
<feature type="domain" description="Flagellar assembly protein FliH/Type III secretion system HrpE" evidence="7">
    <location>
        <begin position="153"/>
        <end position="273"/>
    </location>
</feature>
<comment type="similarity">
    <text evidence="2">Belongs to the FliH family.</text>
</comment>
<gene>
    <name evidence="8" type="ORF">GCM10023258_18330</name>
</gene>
<evidence type="ECO:0000313" key="9">
    <source>
        <dbReference type="Proteomes" id="UP001500427"/>
    </source>
</evidence>
<keyword evidence="6" id="KW-1006">Bacterial flagellum protein export</keyword>
<accession>A0ABP9JBF0</accession>
<evidence type="ECO:0000256" key="6">
    <source>
        <dbReference type="ARBA" id="ARBA00023225"/>
    </source>
</evidence>
<keyword evidence="5" id="KW-0653">Protein transport</keyword>
<name>A0ABP9JBF0_9MICO</name>
<dbReference type="PANTHER" id="PTHR34982">
    <property type="entry name" value="YOP PROTEINS TRANSLOCATION PROTEIN L"/>
    <property type="match status" value="1"/>
</dbReference>